<dbReference type="InterPro" id="IPR039420">
    <property type="entry name" value="WalR-like"/>
</dbReference>
<dbReference type="AlphaFoldDB" id="A0AAE3G8J8"/>
<dbReference type="Gene3D" id="6.10.250.690">
    <property type="match status" value="1"/>
</dbReference>
<keyword evidence="4" id="KW-0805">Transcription regulation</keyword>
<evidence type="ECO:0000256" key="1">
    <source>
        <dbReference type="ARBA" id="ARBA00004496"/>
    </source>
</evidence>
<dbReference type="InterPro" id="IPR001789">
    <property type="entry name" value="Sig_transdc_resp-reg_receiver"/>
</dbReference>
<dbReference type="GO" id="GO:0005829">
    <property type="term" value="C:cytosol"/>
    <property type="evidence" value="ECO:0007669"/>
    <property type="project" value="TreeGrafter"/>
</dbReference>
<evidence type="ECO:0000256" key="7">
    <source>
        <dbReference type="PROSITE-ProRule" id="PRU00169"/>
    </source>
</evidence>
<dbReference type="SMART" id="SM00448">
    <property type="entry name" value="REC"/>
    <property type="match status" value="1"/>
</dbReference>
<evidence type="ECO:0000256" key="6">
    <source>
        <dbReference type="ARBA" id="ARBA00023163"/>
    </source>
</evidence>
<dbReference type="GO" id="GO:0000976">
    <property type="term" value="F:transcription cis-regulatory region binding"/>
    <property type="evidence" value="ECO:0007669"/>
    <property type="project" value="TreeGrafter"/>
</dbReference>
<protein>
    <submittedName>
        <fullName evidence="11">DNA-binding response regulator, OmpR family, contains REC and winged-helix (WHTH) domain</fullName>
    </submittedName>
</protein>
<dbReference type="GO" id="GO:0006355">
    <property type="term" value="P:regulation of DNA-templated transcription"/>
    <property type="evidence" value="ECO:0007669"/>
    <property type="project" value="InterPro"/>
</dbReference>
<keyword evidence="5 8" id="KW-0238">DNA-binding</keyword>
<dbReference type="SMART" id="SM00862">
    <property type="entry name" value="Trans_reg_C"/>
    <property type="match status" value="1"/>
</dbReference>
<dbReference type="SUPFAM" id="SSF52172">
    <property type="entry name" value="CheY-like"/>
    <property type="match status" value="1"/>
</dbReference>
<dbReference type="PROSITE" id="PS51755">
    <property type="entry name" value="OMPR_PHOB"/>
    <property type="match status" value="1"/>
</dbReference>
<dbReference type="InterPro" id="IPR001867">
    <property type="entry name" value="OmpR/PhoB-type_DNA-bd"/>
</dbReference>
<dbReference type="Pfam" id="PF00072">
    <property type="entry name" value="Response_reg"/>
    <property type="match status" value="1"/>
</dbReference>
<dbReference type="GO" id="GO:0032993">
    <property type="term" value="C:protein-DNA complex"/>
    <property type="evidence" value="ECO:0007669"/>
    <property type="project" value="TreeGrafter"/>
</dbReference>
<feature type="domain" description="Response regulatory" evidence="9">
    <location>
        <begin position="38"/>
        <end position="152"/>
    </location>
</feature>
<reference evidence="11" key="1">
    <citation type="submission" date="2022-06" db="EMBL/GenBank/DDBJ databases">
        <title>Genomic Encyclopedia of Archaeal and Bacterial Type Strains, Phase II (KMG-II): from individual species to whole genera.</title>
        <authorList>
            <person name="Goeker M."/>
        </authorList>
    </citation>
    <scope>NUCLEOTIDE SEQUENCE</scope>
    <source>
        <strain evidence="11">DSM 43935</strain>
    </source>
</reference>
<proteinExistence type="predicted"/>
<evidence type="ECO:0000256" key="2">
    <source>
        <dbReference type="ARBA" id="ARBA00022553"/>
    </source>
</evidence>
<organism evidence="11 12">
    <name type="scientific">Goodfellowiella coeruleoviolacea</name>
    <dbReference type="NCBI Taxonomy" id="334858"/>
    <lineage>
        <taxon>Bacteria</taxon>
        <taxon>Bacillati</taxon>
        <taxon>Actinomycetota</taxon>
        <taxon>Actinomycetes</taxon>
        <taxon>Pseudonocardiales</taxon>
        <taxon>Pseudonocardiaceae</taxon>
        <taxon>Goodfellowiella</taxon>
    </lineage>
</organism>
<feature type="domain" description="OmpR/PhoB-type" evidence="10">
    <location>
        <begin position="159"/>
        <end position="252"/>
    </location>
</feature>
<keyword evidence="6" id="KW-0804">Transcription</keyword>
<evidence type="ECO:0000259" key="9">
    <source>
        <dbReference type="PROSITE" id="PS50110"/>
    </source>
</evidence>
<dbReference type="PANTHER" id="PTHR48111">
    <property type="entry name" value="REGULATOR OF RPOS"/>
    <property type="match status" value="1"/>
</dbReference>
<name>A0AAE3G8J8_9PSEU</name>
<accession>A0AAE3G8J8</accession>
<evidence type="ECO:0000256" key="3">
    <source>
        <dbReference type="ARBA" id="ARBA00023012"/>
    </source>
</evidence>
<dbReference type="Gene3D" id="3.40.50.2300">
    <property type="match status" value="1"/>
</dbReference>
<evidence type="ECO:0000256" key="5">
    <source>
        <dbReference type="ARBA" id="ARBA00023125"/>
    </source>
</evidence>
<feature type="DNA-binding region" description="OmpR/PhoB-type" evidence="8">
    <location>
        <begin position="159"/>
        <end position="252"/>
    </location>
</feature>
<dbReference type="GO" id="GO:0000156">
    <property type="term" value="F:phosphorelay response regulator activity"/>
    <property type="evidence" value="ECO:0007669"/>
    <property type="project" value="TreeGrafter"/>
</dbReference>
<evidence type="ECO:0000259" key="10">
    <source>
        <dbReference type="PROSITE" id="PS51755"/>
    </source>
</evidence>
<dbReference type="Gene3D" id="1.10.10.10">
    <property type="entry name" value="Winged helix-like DNA-binding domain superfamily/Winged helix DNA-binding domain"/>
    <property type="match status" value="1"/>
</dbReference>
<keyword evidence="3" id="KW-0902">Two-component regulatory system</keyword>
<dbReference type="PANTHER" id="PTHR48111:SF22">
    <property type="entry name" value="REGULATOR OF RPOS"/>
    <property type="match status" value="1"/>
</dbReference>
<evidence type="ECO:0000256" key="4">
    <source>
        <dbReference type="ARBA" id="ARBA00023015"/>
    </source>
</evidence>
<dbReference type="EMBL" id="JAMTCK010000001">
    <property type="protein sequence ID" value="MCP2163652.1"/>
    <property type="molecule type" value="Genomic_DNA"/>
</dbReference>
<dbReference type="InterPro" id="IPR036388">
    <property type="entry name" value="WH-like_DNA-bd_sf"/>
</dbReference>
<dbReference type="SUPFAM" id="SSF46894">
    <property type="entry name" value="C-terminal effector domain of the bipartite response regulators"/>
    <property type="match status" value="1"/>
</dbReference>
<evidence type="ECO:0000313" key="11">
    <source>
        <dbReference type="EMBL" id="MCP2163652.1"/>
    </source>
</evidence>
<dbReference type="Proteomes" id="UP001206128">
    <property type="component" value="Unassembled WGS sequence"/>
</dbReference>
<feature type="modified residue" description="4-aspartylphosphate" evidence="7">
    <location>
        <position position="87"/>
    </location>
</feature>
<dbReference type="InterPro" id="IPR016032">
    <property type="entry name" value="Sig_transdc_resp-reg_C-effctor"/>
</dbReference>
<dbReference type="PROSITE" id="PS50110">
    <property type="entry name" value="RESPONSE_REGULATORY"/>
    <property type="match status" value="1"/>
</dbReference>
<evidence type="ECO:0000313" key="12">
    <source>
        <dbReference type="Proteomes" id="UP001206128"/>
    </source>
</evidence>
<comment type="caution">
    <text evidence="11">The sequence shown here is derived from an EMBL/GenBank/DDBJ whole genome shotgun (WGS) entry which is preliminary data.</text>
</comment>
<dbReference type="CDD" id="cd00383">
    <property type="entry name" value="trans_reg_C"/>
    <property type="match status" value="1"/>
</dbReference>
<gene>
    <name evidence="11" type="ORF">LX83_000492</name>
</gene>
<keyword evidence="2 7" id="KW-0597">Phosphoprotein</keyword>
<dbReference type="InterPro" id="IPR011006">
    <property type="entry name" value="CheY-like_superfamily"/>
</dbReference>
<sequence length="253" mass="28117">MFNKSREGFTGHNGRGQNIRVALAETAERARPTREQPRLLLVEDDEETAELLVEVFADAGYQVDLAHDGQRGLHLGLSRGHQVMVIDRGLPVIDGLDLVVRLRRAGITAHILVLTARGQVGDRIGGLDAGADDYLVKPFDVGELLARVRALRRRHLDSAELLPLGAGHLDLQRREVVLPQGQRVMLSSREFELLRVLATAPKTIYRRSDLRATVFADTSAESIVDTYVYYLRRKLGRGVIRTVRGLGYQIGTV</sequence>
<comment type="subcellular location">
    <subcellularLocation>
        <location evidence="1">Cytoplasm</location>
    </subcellularLocation>
</comment>
<dbReference type="Pfam" id="PF00486">
    <property type="entry name" value="Trans_reg_C"/>
    <property type="match status" value="1"/>
</dbReference>
<keyword evidence="12" id="KW-1185">Reference proteome</keyword>
<evidence type="ECO:0000256" key="8">
    <source>
        <dbReference type="PROSITE-ProRule" id="PRU01091"/>
    </source>
</evidence>